<evidence type="ECO:0000256" key="5">
    <source>
        <dbReference type="SAM" id="Phobius"/>
    </source>
</evidence>
<dbReference type="PROSITE" id="PS50850">
    <property type="entry name" value="MFS"/>
    <property type="match status" value="1"/>
</dbReference>
<dbReference type="GO" id="GO:0005886">
    <property type="term" value="C:plasma membrane"/>
    <property type="evidence" value="ECO:0007669"/>
    <property type="project" value="TreeGrafter"/>
</dbReference>
<dbReference type="Gene3D" id="1.20.1250.20">
    <property type="entry name" value="MFS general substrate transporter like domains"/>
    <property type="match status" value="1"/>
</dbReference>
<feature type="domain" description="Major facilitator superfamily (MFS) profile" evidence="6">
    <location>
        <begin position="101"/>
        <end position="539"/>
    </location>
</feature>
<proteinExistence type="predicted"/>
<reference evidence="7" key="1">
    <citation type="journal article" date="2019" name="G3 (Bethesda)">
        <title>Genome Assemblies of Two Rare Opportunistic Yeast Pathogens: Diutina rugosa (syn. Candida rugosa) and Trichomonascus ciferrii (syn. Candida ciferrii).</title>
        <authorList>
            <person name="Mixao V."/>
            <person name="Saus E."/>
            <person name="Hansen A.P."/>
            <person name="Lass-Florl C."/>
            <person name="Gabaldon T."/>
        </authorList>
    </citation>
    <scope>NUCLEOTIDE SEQUENCE</scope>
    <source>
        <strain evidence="7">CBS 4856</strain>
    </source>
</reference>
<dbReference type="OrthoDB" id="3357846at2759"/>
<dbReference type="InterPro" id="IPR011701">
    <property type="entry name" value="MFS"/>
</dbReference>
<dbReference type="InterPro" id="IPR001958">
    <property type="entry name" value="Tet-R_TetA/multi-R_MdtG-like"/>
</dbReference>
<keyword evidence="4 5" id="KW-0472">Membrane</keyword>
<evidence type="ECO:0000256" key="1">
    <source>
        <dbReference type="ARBA" id="ARBA00004141"/>
    </source>
</evidence>
<feature type="transmembrane region" description="Helical" evidence="5">
    <location>
        <begin position="414"/>
        <end position="437"/>
    </location>
</feature>
<dbReference type="GO" id="GO:1990961">
    <property type="term" value="P:xenobiotic detoxification by transmembrane export across the plasma membrane"/>
    <property type="evidence" value="ECO:0007669"/>
    <property type="project" value="TreeGrafter"/>
</dbReference>
<dbReference type="CDD" id="cd17323">
    <property type="entry name" value="MFS_Tpo1_MDR_like"/>
    <property type="match status" value="1"/>
</dbReference>
<feature type="transmembrane region" description="Helical" evidence="5">
    <location>
        <begin position="477"/>
        <end position="498"/>
    </location>
</feature>
<keyword evidence="3 5" id="KW-1133">Transmembrane helix</keyword>
<dbReference type="SUPFAM" id="SSF103473">
    <property type="entry name" value="MFS general substrate transporter"/>
    <property type="match status" value="1"/>
</dbReference>
<dbReference type="PANTHER" id="PTHR23502:SF23">
    <property type="entry name" value="FLUCONAZOLE RESISTANCE PROTEIN 1"/>
    <property type="match status" value="1"/>
</dbReference>
<feature type="transmembrane region" description="Helical" evidence="5">
    <location>
        <begin position="101"/>
        <end position="122"/>
    </location>
</feature>
<dbReference type="FunFam" id="1.20.1250.20:FF:000011">
    <property type="entry name" value="MFS multidrug transporter, putative"/>
    <property type="match status" value="1"/>
</dbReference>
<dbReference type="Proteomes" id="UP000761534">
    <property type="component" value="Unassembled WGS sequence"/>
</dbReference>
<feature type="transmembrane region" description="Helical" evidence="5">
    <location>
        <begin position="169"/>
        <end position="186"/>
    </location>
</feature>
<keyword evidence="2 5" id="KW-0812">Transmembrane</keyword>
<gene>
    <name evidence="7" type="ORF">TRICI_001487</name>
</gene>
<feature type="transmembrane region" description="Helical" evidence="5">
    <location>
        <begin position="134"/>
        <end position="157"/>
    </location>
</feature>
<evidence type="ECO:0000313" key="7">
    <source>
        <dbReference type="EMBL" id="KAA8916378.1"/>
    </source>
</evidence>
<dbReference type="NCBIfam" id="TIGR00880">
    <property type="entry name" value="2_A_01_02"/>
    <property type="match status" value="1"/>
</dbReference>
<feature type="transmembrane region" description="Helical" evidence="5">
    <location>
        <begin position="510"/>
        <end position="534"/>
    </location>
</feature>
<dbReference type="PANTHER" id="PTHR23502">
    <property type="entry name" value="MAJOR FACILITATOR SUPERFAMILY"/>
    <property type="match status" value="1"/>
</dbReference>
<dbReference type="InterPro" id="IPR036259">
    <property type="entry name" value="MFS_trans_sf"/>
</dbReference>
<protein>
    <recommendedName>
        <fullName evidence="6">Major facilitator superfamily (MFS) profile domain-containing protein</fullName>
    </recommendedName>
</protein>
<dbReference type="GO" id="GO:0042910">
    <property type="term" value="F:xenobiotic transmembrane transporter activity"/>
    <property type="evidence" value="ECO:0007669"/>
    <property type="project" value="InterPro"/>
</dbReference>
<evidence type="ECO:0000256" key="2">
    <source>
        <dbReference type="ARBA" id="ARBA00022692"/>
    </source>
</evidence>
<feature type="transmembrane region" description="Helical" evidence="5">
    <location>
        <begin position="226"/>
        <end position="247"/>
    </location>
</feature>
<organism evidence="7 8">
    <name type="scientific">Trichomonascus ciferrii</name>
    <dbReference type="NCBI Taxonomy" id="44093"/>
    <lineage>
        <taxon>Eukaryota</taxon>
        <taxon>Fungi</taxon>
        <taxon>Dikarya</taxon>
        <taxon>Ascomycota</taxon>
        <taxon>Saccharomycotina</taxon>
        <taxon>Dipodascomycetes</taxon>
        <taxon>Dipodascales</taxon>
        <taxon>Trichomonascaceae</taxon>
        <taxon>Trichomonascus</taxon>
        <taxon>Trichomonascus ciferrii complex</taxon>
    </lineage>
</organism>
<dbReference type="VEuPathDB" id="FungiDB:TRICI_001487"/>
<evidence type="ECO:0000259" key="6">
    <source>
        <dbReference type="PROSITE" id="PS50850"/>
    </source>
</evidence>
<sequence>MHTPIFIRDSFFGRLVCQLSGKSVFKHPEERADYVVPEKYLVDGSNNTGELQITEKKEAGDDGETARTLEIGKDEKPQIIVDWDGPDDPENPKNWPLFKKVLFIMQVGLLTTSIYIGSSIYIPGVDQIMEEFNVSLTVSYLPLSLFVIGYGLGPMIFSPMSEHPAVGRTYIYIITLAIFVILQIPTALSKNIAAFLVLRFLAGVFASPALATGGASVGDVIQPSRIPIGLASWGVCAVCGPVLGPLIGGALAELVSWRWTFWFLLILDGATLCILTFFLPESSQLTLLYRKAQRLRRVTGNEAIVSEGDLKVSEMDAKEIAIDTLWRPIEIAFGEPVVFFINIYIALMYAIMYLWFEAFPLVFVDIHGFNMIETGVGYVSIMIGVLLGGGFYLPALYRVYTAPKERGEEVPPEVFLPSSIVGAVLQPTGVFIFAWASTPTAHWIGPLIGAALFASGAFTGFQTLFNYMASSFPRYQASVFAGNGMFRACLAAAFPLFARALYTHLGPKNFPVGWGCTILGIANVFMIAIPVLFYKNGVKLRARSKYAN</sequence>
<feature type="transmembrane region" description="Helical" evidence="5">
    <location>
        <begin position="337"/>
        <end position="356"/>
    </location>
</feature>
<evidence type="ECO:0000313" key="8">
    <source>
        <dbReference type="Proteomes" id="UP000761534"/>
    </source>
</evidence>
<dbReference type="InterPro" id="IPR020846">
    <property type="entry name" value="MFS_dom"/>
</dbReference>
<feature type="transmembrane region" description="Helical" evidence="5">
    <location>
        <begin position="259"/>
        <end position="280"/>
    </location>
</feature>
<evidence type="ECO:0000256" key="3">
    <source>
        <dbReference type="ARBA" id="ARBA00022989"/>
    </source>
</evidence>
<comment type="caution">
    <text evidence="7">The sequence shown here is derived from an EMBL/GenBank/DDBJ whole genome shotgun (WGS) entry which is preliminary data.</text>
</comment>
<keyword evidence="8" id="KW-1185">Reference proteome</keyword>
<dbReference type="GO" id="GO:0015244">
    <property type="term" value="F:fluconazole transmembrane transporter activity"/>
    <property type="evidence" value="ECO:0007669"/>
    <property type="project" value="TreeGrafter"/>
</dbReference>
<feature type="transmembrane region" description="Helical" evidence="5">
    <location>
        <begin position="443"/>
        <end position="465"/>
    </location>
</feature>
<evidence type="ECO:0000256" key="4">
    <source>
        <dbReference type="ARBA" id="ARBA00023136"/>
    </source>
</evidence>
<feature type="transmembrane region" description="Helical" evidence="5">
    <location>
        <begin position="192"/>
        <end position="214"/>
    </location>
</feature>
<dbReference type="Pfam" id="PF07690">
    <property type="entry name" value="MFS_1"/>
    <property type="match status" value="1"/>
</dbReference>
<accession>A0A642V975</accession>
<comment type="subcellular location">
    <subcellularLocation>
        <location evidence="1">Membrane</location>
        <topology evidence="1">Multi-pass membrane protein</topology>
    </subcellularLocation>
</comment>
<dbReference type="AlphaFoldDB" id="A0A642V975"/>
<name>A0A642V975_9ASCO</name>
<feature type="transmembrane region" description="Helical" evidence="5">
    <location>
        <begin position="376"/>
        <end position="393"/>
    </location>
</feature>
<dbReference type="EMBL" id="SWFS01000105">
    <property type="protein sequence ID" value="KAA8916378.1"/>
    <property type="molecule type" value="Genomic_DNA"/>
</dbReference>